<dbReference type="EMBL" id="CAJPDR010000077">
    <property type="protein sequence ID" value="CAF9914842.1"/>
    <property type="molecule type" value="Genomic_DNA"/>
</dbReference>
<comment type="caution">
    <text evidence="5">The sequence shown here is derived from an EMBL/GenBank/DDBJ whole genome shotgun (WGS) entry which is preliminary data.</text>
</comment>
<dbReference type="GO" id="GO:0085020">
    <property type="term" value="P:protein K6-linked ubiquitination"/>
    <property type="evidence" value="ECO:0007669"/>
    <property type="project" value="TreeGrafter"/>
</dbReference>
<evidence type="ECO:0000256" key="1">
    <source>
        <dbReference type="ARBA" id="ARBA00022737"/>
    </source>
</evidence>
<dbReference type="GO" id="GO:0004842">
    <property type="term" value="F:ubiquitin-protein transferase activity"/>
    <property type="evidence" value="ECO:0007669"/>
    <property type="project" value="TreeGrafter"/>
</dbReference>
<sequence length="169" mass="18102">MGDQTIQPTPESSEVIAFATRMYDAARQGDMPIFEQALPAGLPPNMTNDKGDSLLMLSTYHGHAPLSQLLLSHGADPNRLNDRSQSPLAGAVFKNENEIVDILLRAGADVDLGRPSAWEAVELFKKTDEYGEKFSRQREMLKSEKGGGGEGKAEAKGGVGGTKGASQMI</sequence>
<dbReference type="Gene3D" id="1.25.40.20">
    <property type="entry name" value="Ankyrin repeat-containing domain"/>
    <property type="match status" value="1"/>
</dbReference>
<feature type="compositionally biased region" description="Basic and acidic residues" evidence="4">
    <location>
        <begin position="138"/>
        <end position="155"/>
    </location>
</feature>
<evidence type="ECO:0000313" key="5">
    <source>
        <dbReference type="EMBL" id="CAF9914842.1"/>
    </source>
</evidence>
<keyword evidence="2 3" id="KW-0040">ANK repeat</keyword>
<dbReference type="Pfam" id="PF12796">
    <property type="entry name" value="Ank_2"/>
    <property type="match status" value="1"/>
</dbReference>
<dbReference type="InterPro" id="IPR002110">
    <property type="entry name" value="Ankyrin_rpt"/>
</dbReference>
<dbReference type="Proteomes" id="UP000664203">
    <property type="component" value="Unassembled WGS sequence"/>
</dbReference>
<feature type="repeat" description="ANK" evidence="3">
    <location>
        <begin position="83"/>
        <end position="115"/>
    </location>
</feature>
<dbReference type="AlphaFoldDB" id="A0A8H3I4M9"/>
<dbReference type="SUPFAM" id="SSF48403">
    <property type="entry name" value="Ankyrin repeat"/>
    <property type="match status" value="1"/>
</dbReference>
<keyword evidence="6" id="KW-1185">Reference proteome</keyword>
<keyword evidence="1" id="KW-0677">Repeat</keyword>
<evidence type="ECO:0008006" key="7">
    <source>
        <dbReference type="Google" id="ProtNLM"/>
    </source>
</evidence>
<name>A0A8H3I4M9_9LECA</name>
<feature type="repeat" description="ANK" evidence="3">
    <location>
        <begin position="50"/>
        <end position="82"/>
    </location>
</feature>
<evidence type="ECO:0000256" key="2">
    <source>
        <dbReference type="ARBA" id="ARBA00023043"/>
    </source>
</evidence>
<dbReference type="InterPro" id="IPR036770">
    <property type="entry name" value="Ankyrin_rpt-contain_sf"/>
</dbReference>
<evidence type="ECO:0000256" key="3">
    <source>
        <dbReference type="PROSITE-ProRule" id="PRU00023"/>
    </source>
</evidence>
<gene>
    <name evidence="5" type="ORF">ALECFALPRED_009799</name>
</gene>
<proteinExistence type="predicted"/>
<dbReference type="PANTHER" id="PTHR24171:SF8">
    <property type="entry name" value="BRCA1-ASSOCIATED RING DOMAIN PROTEIN 1"/>
    <property type="match status" value="1"/>
</dbReference>
<dbReference type="PROSITE" id="PS50297">
    <property type="entry name" value="ANK_REP_REGION"/>
    <property type="match status" value="2"/>
</dbReference>
<evidence type="ECO:0000256" key="4">
    <source>
        <dbReference type="SAM" id="MobiDB-lite"/>
    </source>
</evidence>
<protein>
    <recommendedName>
        <fullName evidence="7">Ankyrin</fullName>
    </recommendedName>
</protein>
<dbReference type="SMART" id="SM00248">
    <property type="entry name" value="ANK"/>
    <property type="match status" value="3"/>
</dbReference>
<reference evidence="5" key="1">
    <citation type="submission" date="2021-03" db="EMBL/GenBank/DDBJ databases">
        <authorList>
            <person name="Tagirdzhanova G."/>
        </authorList>
    </citation>
    <scope>NUCLEOTIDE SEQUENCE</scope>
</reference>
<accession>A0A8H3I4M9</accession>
<feature type="region of interest" description="Disordered" evidence="4">
    <location>
        <begin position="138"/>
        <end position="169"/>
    </location>
</feature>
<dbReference type="PROSITE" id="PS50088">
    <property type="entry name" value="ANK_REPEAT"/>
    <property type="match status" value="2"/>
</dbReference>
<evidence type="ECO:0000313" key="6">
    <source>
        <dbReference type="Proteomes" id="UP000664203"/>
    </source>
</evidence>
<organism evidence="5 6">
    <name type="scientific">Alectoria fallacina</name>
    <dbReference type="NCBI Taxonomy" id="1903189"/>
    <lineage>
        <taxon>Eukaryota</taxon>
        <taxon>Fungi</taxon>
        <taxon>Dikarya</taxon>
        <taxon>Ascomycota</taxon>
        <taxon>Pezizomycotina</taxon>
        <taxon>Lecanoromycetes</taxon>
        <taxon>OSLEUM clade</taxon>
        <taxon>Lecanoromycetidae</taxon>
        <taxon>Lecanorales</taxon>
        <taxon>Lecanorineae</taxon>
        <taxon>Parmeliaceae</taxon>
        <taxon>Alectoria</taxon>
    </lineage>
</organism>
<dbReference type="PANTHER" id="PTHR24171">
    <property type="entry name" value="ANKYRIN REPEAT DOMAIN-CONTAINING PROTEIN 39-RELATED"/>
    <property type="match status" value="1"/>
</dbReference>
<dbReference type="OrthoDB" id="366390at2759"/>